<sequence length="448" mass="47949">MIARPSKARLLLFAFGDFAFNLFWQSIMLFLLFYYTDALNLPIGVAATTYMVASIWDGVANFIVGILVDRRRVSFPYGRLLIVGAVPLSLAFMLTYMPPPASGTWAIAIVFVAHLLFRTAYAGVNVPYLAMTARISADSGDRAFIAGMRMLFGTAAAVTVALCTVPVGHWLTGSTAAEAYFGAAILFAVIAAGILILVGATYRETAEPQRPPPGTLKTALLSLAGNRAFVALNAAMMAMIVAITVLNKSVLYYFKYLLENPDAGQLALASMGLVSGTAIPLWMLLGRYVGLRALWLIAAGLGIVGLIVFAAVSLDGVRSMQLFLVGMQVMIVGLNFVFWAMLPNTIEYGERETGVHVEGAVFGLAALLQRIAIGIATAILGWSFASAGYVPNVHQSADMLSRMRETVALVPLAFLALSCVAMALNPLGRDRRRLGREFESPADSVALG</sequence>
<evidence type="ECO:0000256" key="1">
    <source>
        <dbReference type="ARBA" id="ARBA00009617"/>
    </source>
</evidence>
<evidence type="ECO:0000256" key="2">
    <source>
        <dbReference type="SAM" id="Phobius"/>
    </source>
</evidence>
<proteinExistence type="inferred from homology"/>
<keyword evidence="4" id="KW-1185">Reference proteome</keyword>
<gene>
    <name evidence="3" type="ORF">GCM10022276_05600</name>
</gene>
<reference evidence="4" key="1">
    <citation type="journal article" date="2019" name="Int. J. Syst. Evol. Microbiol.">
        <title>The Global Catalogue of Microorganisms (GCM) 10K type strain sequencing project: providing services to taxonomists for standard genome sequencing and annotation.</title>
        <authorList>
            <consortium name="The Broad Institute Genomics Platform"/>
            <consortium name="The Broad Institute Genome Sequencing Center for Infectious Disease"/>
            <person name="Wu L."/>
            <person name="Ma J."/>
        </authorList>
    </citation>
    <scope>NUCLEOTIDE SEQUENCE [LARGE SCALE GENOMIC DNA]</scope>
    <source>
        <strain evidence="4">JCM 17543</strain>
    </source>
</reference>
<dbReference type="InterPro" id="IPR001927">
    <property type="entry name" value="Na/Gal_symport"/>
</dbReference>
<feature type="transmembrane region" description="Helical" evidence="2">
    <location>
        <begin position="361"/>
        <end position="387"/>
    </location>
</feature>
<keyword evidence="2" id="KW-1133">Transmembrane helix</keyword>
<dbReference type="PANTHER" id="PTHR11328">
    <property type="entry name" value="MAJOR FACILITATOR SUPERFAMILY DOMAIN-CONTAINING PROTEIN"/>
    <property type="match status" value="1"/>
</dbReference>
<organism evidence="3 4">
    <name type="scientific">Sphingomonas limnosediminicola</name>
    <dbReference type="NCBI Taxonomy" id="940133"/>
    <lineage>
        <taxon>Bacteria</taxon>
        <taxon>Pseudomonadati</taxon>
        <taxon>Pseudomonadota</taxon>
        <taxon>Alphaproteobacteria</taxon>
        <taxon>Sphingomonadales</taxon>
        <taxon>Sphingomonadaceae</taxon>
        <taxon>Sphingomonas</taxon>
    </lineage>
</organism>
<evidence type="ECO:0000313" key="4">
    <source>
        <dbReference type="Proteomes" id="UP001500827"/>
    </source>
</evidence>
<feature type="transmembrane region" description="Helical" evidence="2">
    <location>
        <begin position="407"/>
        <end position="427"/>
    </location>
</feature>
<dbReference type="NCBIfam" id="TIGR00792">
    <property type="entry name" value="gph"/>
    <property type="match status" value="1"/>
</dbReference>
<comment type="caution">
    <text evidence="3">The sequence shown here is derived from an EMBL/GenBank/DDBJ whole genome shotgun (WGS) entry which is preliminary data.</text>
</comment>
<feature type="transmembrane region" description="Helical" evidence="2">
    <location>
        <begin position="12"/>
        <end position="35"/>
    </location>
</feature>
<dbReference type="InterPro" id="IPR036259">
    <property type="entry name" value="MFS_trans_sf"/>
</dbReference>
<dbReference type="InterPro" id="IPR039672">
    <property type="entry name" value="MFS_2"/>
</dbReference>
<feature type="transmembrane region" description="Helical" evidence="2">
    <location>
        <begin position="143"/>
        <end position="167"/>
    </location>
</feature>
<dbReference type="SUPFAM" id="SSF103473">
    <property type="entry name" value="MFS general substrate transporter"/>
    <property type="match status" value="1"/>
</dbReference>
<dbReference type="Pfam" id="PF13347">
    <property type="entry name" value="MFS_2"/>
    <property type="match status" value="1"/>
</dbReference>
<feature type="transmembrane region" description="Helical" evidence="2">
    <location>
        <begin position="80"/>
        <end position="99"/>
    </location>
</feature>
<dbReference type="Gene3D" id="1.20.1250.20">
    <property type="entry name" value="MFS general substrate transporter like domains"/>
    <property type="match status" value="1"/>
</dbReference>
<keyword evidence="2" id="KW-0812">Transmembrane</keyword>
<feature type="transmembrane region" description="Helical" evidence="2">
    <location>
        <begin position="320"/>
        <end position="340"/>
    </location>
</feature>
<dbReference type="EMBL" id="BAABBM010000001">
    <property type="protein sequence ID" value="GAA3889380.1"/>
    <property type="molecule type" value="Genomic_DNA"/>
</dbReference>
<dbReference type="PANTHER" id="PTHR11328:SF24">
    <property type="entry name" value="MAJOR FACILITATOR SUPERFAMILY (MFS) PROFILE DOMAIN-CONTAINING PROTEIN"/>
    <property type="match status" value="1"/>
</dbReference>
<dbReference type="Proteomes" id="UP001500827">
    <property type="component" value="Unassembled WGS sequence"/>
</dbReference>
<feature type="transmembrane region" description="Helical" evidence="2">
    <location>
        <begin position="47"/>
        <end position="68"/>
    </location>
</feature>
<name>A0ABP7KX82_9SPHN</name>
<protein>
    <submittedName>
        <fullName evidence="3">MFS transporter</fullName>
    </submittedName>
</protein>
<feature type="transmembrane region" description="Helical" evidence="2">
    <location>
        <begin position="223"/>
        <end position="246"/>
    </location>
</feature>
<accession>A0ABP7KX82</accession>
<feature type="transmembrane region" description="Helical" evidence="2">
    <location>
        <begin position="105"/>
        <end position="131"/>
    </location>
</feature>
<dbReference type="RefSeq" id="WP_344698174.1">
    <property type="nucleotide sequence ID" value="NZ_BAABBM010000001.1"/>
</dbReference>
<evidence type="ECO:0000313" key="3">
    <source>
        <dbReference type="EMBL" id="GAA3889380.1"/>
    </source>
</evidence>
<feature type="transmembrane region" description="Helical" evidence="2">
    <location>
        <begin position="293"/>
        <end position="314"/>
    </location>
</feature>
<feature type="transmembrane region" description="Helical" evidence="2">
    <location>
        <begin position="179"/>
        <end position="202"/>
    </location>
</feature>
<feature type="transmembrane region" description="Helical" evidence="2">
    <location>
        <begin position="266"/>
        <end position="286"/>
    </location>
</feature>
<comment type="similarity">
    <text evidence="1">Belongs to the sodium:galactoside symporter (TC 2.A.2) family.</text>
</comment>
<keyword evidence="2" id="KW-0472">Membrane</keyword>